<comment type="caution">
    <text evidence="1">The sequence shown here is derived from an EMBL/GenBank/DDBJ whole genome shotgun (WGS) entry which is preliminary data.</text>
</comment>
<keyword evidence="2" id="KW-1185">Reference proteome</keyword>
<dbReference type="AlphaFoldDB" id="A0AA41R1F1"/>
<evidence type="ECO:0000313" key="2">
    <source>
        <dbReference type="Proteomes" id="UP001165427"/>
    </source>
</evidence>
<reference evidence="1" key="1">
    <citation type="submission" date="2022-04" db="EMBL/GenBank/DDBJ databases">
        <title>Desulfatitalea alkaliphila sp. nov., a novel anaerobic sulfate-reducing bacterium isolated from terrestrial mud volcano, Taman Peninsula, Russia.</title>
        <authorList>
            <person name="Khomyakova M.A."/>
            <person name="Merkel A.Y."/>
            <person name="Slobodkin A.I."/>
        </authorList>
    </citation>
    <scope>NUCLEOTIDE SEQUENCE</scope>
    <source>
        <strain evidence="1">M08but</strain>
    </source>
</reference>
<dbReference type="InterPro" id="IPR010352">
    <property type="entry name" value="DUF945"/>
</dbReference>
<proteinExistence type="predicted"/>
<gene>
    <name evidence="1" type="ORF">MRX98_05020</name>
</gene>
<dbReference type="Pfam" id="PF06097">
    <property type="entry name" value="DUF945"/>
    <property type="match status" value="1"/>
</dbReference>
<sequence>MKKSIVVVLILAAAYLAATGLTGLSFGRHIEALTHRLATEENIQIQRLTYDRGFFGGKLHYEIAFRPAAAEWLAPLLQDPAPLLEATAAGDAETPTAWIHLAGTADVRHGPLPGGTAIAMGRITADLPLPEQLSAPLPALPSHQPVLESTTTVGFNGTTRTTFKGMPYAGPIHIPQGEATDPQLNLELQDWSGAITINARRDRLGINVQIGHLALTLTENGAPATLGLSGLHLEALNTKRHDRFWTGDGRCTMEELFFRDQKAQESIKALAVATDHTFNETRFDNTLTISTGPITTKDLELGGFQCGLTIADVDVGAYETLLRLLQVKQWVDHATPGDEALSAAAIESIQQLFAAGLTLTIDPLRFDVVSQAE</sequence>
<name>A0AA41R1F1_9BACT</name>
<dbReference type="EMBL" id="JALJRB010000003">
    <property type="protein sequence ID" value="MCJ8499926.1"/>
    <property type="molecule type" value="Genomic_DNA"/>
</dbReference>
<evidence type="ECO:0000313" key="1">
    <source>
        <dbReference type="EMBL" id="MCJ8499926.1"/>
    </source>
</evidence>
<dbReference type="Proteomes" id="UP001165427">
    <property type="component" value="Unassembled WGS sequence"/>
</dbReference>
<protein>
    <submittedName>
        <fullName evidence="1">YdgA family protein</fullName>
    </submittedName>
</protein>
<dbReference type="RefSeq" id="WP_246903579.1">
    <property type="nucleotide sequence ID" value="NZ_JALJRB010000003.1"/>
</dbReference>
<accession>A0AA41R1F1</accession>
<organism evidence="1 2">
    <name type="scientific">Desulfatitalea alkaliphila</name>
    <dbReference type="NCBI Taxonomy" id="2929485"/>
    <lineage>
        <taxon>Bacteria</taxon>
        <taxon>Pseudomonadati</taxon>
        <taxon>Thermodesulfobacteriota</taxon>
        <taxon>Desulfobacteria</taxon>
        <taxon>Desulfobacterales</taxon>
        <taxon>Desulfosarcinaceae</taxon>
        <taxon>Desulfatitalea</taxon>
    </lineage>
</organism>